<protein>
    <submittedName>
        <fullName evidence="2">AbrB/MazE/SpoVT family DNA-binding domain-containing protein</fullName>
    </submittedName>
</protein>
<dbReference type="PANTHER" id="PTHR34860">
    <property type="entry name" value="REPRESSOR-LIKE PROTEIN SSO7C3"/>
    <property type="match status" value="1"/>
</dbReference>
<evidence type="ECO:0000313" key="2">
    <source>
        <dbReference type="EMBL" id="RSN72722.1"/>
    </source>
</evidence>
<dbReference type="InterPro" id="IPR037914">
    <property type="entry name" value="SpoVT-AbrB_sf"/>
</dbReference>
<dbReference type="GO" id="GO:0003677">
    <property type="term" value="F:DNA binding"/>
    <property type="evidence" value="ECO:0007669"/>
    <property type="project" value="UniProtKB-KW"/>
</dbReference>
<dbReference type="Gene3D" id="2.10.260.10">
    <property type="match status" value="1"/>
</dbReference>
<name>A0A3R9PTL6_9CREN</name>
<dbReference type="InterPro" id="IPR052975">
    <property type="entry name" value="Repressor-like_regulatory"/>
</dbReference>
<dbReference type="AlphaFoldDB" id="A0A3R9PTL6"/>
<dbReference type="OrthoDB" id="87832at2157"/>
<dbReference type="SUPFAM" id="SSF89447">
    <property type="entry name" value="AbrB/MazE/MraZ-like"/>
    <property type="match status" value="1"/>
</dbReference>
<dbReference type="Pfam" id="PF04014">
    <property type="entry name" value="MazE_antitoxin"/>
    <property type="match status" value="1"/>
</dbReference>
<gene>
    <name evidence="2" type="ORF">D6D85_12690</name>
</gene>
<accession>A0A3R9PTL6</accession>
<dbReference type="PANTHER" id="PTHR34860:SF7">
    <property type="entry name" value="TRANSCRIPTION REGULATOR, SPOVT_ABRB FAMILY"/>
    <property type="match status" value="1"/>
</dbReference>
<dbReference type="NCBIfam" id="TIGR01439">
    <property type="entry name" value="lp_hng_hel_AbrB"/>
    <property type="match status" value="1"/>
</dbReference>
<evidence type="ECO:0000259" key="1">
    <source>
        <dbReference type="PROSITE" id="PS51740"/>
    </source>
</evidence>
<dbReference type="PROSITE" id="PS51740">
    <property type="entry name" value="SPOVT_ABRB"/>
    <property type="match status" value="1"/>
</dbReference>
<dbReference type="InterPro" id="IPR007159">
    <property type="entry name" value="SpoVT-AbrB_dom"/>
</dbReference>
<evidence type="ECO:0000313" key="3">
    <source>
        <dbReference type="Proteomes" id="UP000277582"/>
    </source>
</evidence>
<dbReference type="Proteomes" id="UP000277582">
    <property type="component" value="Unassembled WGS sequence"/>
</dbReference>
<organism evidence="2 3">
    <name type="scientific">Candidatus Methanodesulfokora washburnensis</name>
    <dbReference type="NCBI Taxonomy" id="2478471"/>
    <lineage>
        <taxon>Archaea</taxon>
        <taxon>Thermoproteota</taxon>
        <taxon>Candidatus Korarchaeia</taxon>
        <taxon>Candidatus Korarchaeia incertae sedis</taxon>
        <taxon>Candidatus Methanodesulfokora</taxon>
    </lineage>
</organism>
<feature type="domain" description="SpoVT-AbrB" evidence="1">
    <location>
        <begin position="3"/>
        <end position="48"/>
    </location>
</feature>
<dbReference type="SMART" id="SM00966">
    <property type="entry name" value="SpoVT_AbrB"/>
    <property type="match status" value="1"/>
</dbReference>
<sequence length="88" mass="10263">MMKLRLKVGPKGQIVIPKILREKYGIKENDYVLVEVKDKELAITRAPSIEETLEWIKLRRRRLKAKQANLGDLAEVDLEEFNEDICGR</sequence>
<dbReference type="EMBL" id="RCOS01000141">
    <property type="protein sequence ID" value="RSN72722.1"/>
    <property type="molecule type" value="Genomic_DNA"/>
</dbReference>
<comment type="caution">
    <text evidence="2">The sequence shown here is derived from an EMBL/GenBank/DDBJ whole genome shotgun (WGS) entry which is preliminary data.</text>
</comment>
<keyword evidence="2" id="KW-0238">DNA-binding</keyword>
<proteinExistence type="predicted"/>
<reference evidence="2 3" key="1">
    <citation type="submission" date="2018-10" db="EMBL/GenBank/DDBJ databases">
        <title>Co-occurring genomic capacity for anaerobic methane metabolism and dissimilatory sulfite reduction discovered in the Korarchaeota.</title>
        <authorList>
            <person name="Mckay L.J."/>
            <person name="Dlakic M."/>
            <person name="Fields M.W."/>
            <person name="Delmont T.O."/>
            <person name="Eren A.M."/>
            <person name="Jay Z.J."/>
            <person name="Klingelsmith K.B."/>
            <person name="Rusch D.B."/>
            <person name="Inskeep W.P."/>
        </authorList>
    </citation>
    <scope>NUCLEOTIDE SEQUENCE [LARGE SCALE GENOMIC DNA]</scope>
    <source>
        <strain evidence="2 3">MDKW</strain>
    </source>
</reference>
<keyword evidence="3" id="KW-1185">Reference proteome</keyword>